<evidence type="ECO:0000313" key="3">
    <source>
        <dbReference type="EMBL" id="QCQ44468.1"/>
    </source>
</evidence>
<evidence type="ECO:0000313" key="5">
    <source>
        <dbReference type="Proteomes" id="UP000093197"/>
    </source>
</evidence>
<evidence type="ECO:0000313" key="2">
    <source>
        <dbReference type="EMBL" id="OCR36151.1"/>
    </source>
</evidence>
<reference evidence="3 4" key="4">
    <citation type="submission" date="2019-03" db="EMBL/GenBank/DDBJ databases">
        <title>Complete genome assembly of MDR B. fragilis.</title>
        <authorList>
            <person name="Sydenham T.V."/>
            <person name="Hasman H."/>
            <person name="Justesen U.S."/>
        </authorList>
    </citation>
    <scope>NUCLEOTIDE SEQUENCE [LARGE SCALE GENOMIC DNA]</scope>
    <source>
        <strain evidence="3 4">DCMSKEJBY0001B</strain>
    </source>
</reference>
<dbReference type="RefSeq" id="WP_005810848.1">
    <property type="nucleotide sequence ID" value="NZ_CP036546.1"/>
</dbReference>
<reference evidence="1" key="5">
    <citation type="submission" date="2022-12" db="EMBL/GenBank/DDBJ databases">
        <title>Development of a Multilocus Sequence Typing Scheme for Bacteroides fragilis Based on Whole Genome Sequencing Data and Clinical Application.</title>
        <authorList>
            <person name="Nielsen F.D."/>
            <person name="Justesen U.S."/>
        </authorList>
    </citation>
    <scope>NUCLEOTIDE SEQUENCE</scope>
    <source>
        <strain evidence="1">BF_AM_ODE_DK_2015_4</strain>
    </source>
</reference>
<evidence type="ECO:0008006" key="7">
    <source>
        <dbReference type="Google" id="ProtNLM"/>
    </source>
</evidence>
<dbReference type="Proteomes" id="UP000036847">
    <property type="component" value="Chromosome"/>
</dbReference>
<dbReference type="EMBL" id="JAPTZU010000004">
    <property type="protein sequence ID" value="MCZ2687768.1"/>
    <property type="molecule type" value="Genomic_DNA"/>
</dbReference>
<name>A0A2M9UYG5_BACFG</name>
<reference evidence="2 5" key="3">
    <citation type="journal article" date="2016" name="PLoS ONE">
        <title>Genomic Diversity of Enterotoxigenic Strains of Bacteroides fragilis.</title>
        <authorList>
            <person name="Pierce J.V."/>
            <person name="Bernstein H.D."/>
        </authorList>
    </citation>
    <scope>NUCLEOTIDE SEQUENCE [LARGE SCALE GENOMIC DNA]</scope>
    <source>
        <strain evidence="2 5">20793-3</strain>
    </source>
</reference>
<accession>A0A2M9UYG5</accession>
<sequence>MEYVKGWHGKKISLPSESDFLLFGRDSVVYDYSSFPYKIVLVIGKEQCISCKFDVAKWQELIQQVDSITSFKVGFVFVLEPIYQHDVYVMLRSHQFMTPVFIDTNNTFRSMNKISDNDSHVWLLDSNNRIIYIGDPTVNQKINKEYMELVRTNYLFNDK</sequence>
<dbReference type="GeneID" id="99669966"/>
<evidence type="ECO:0000313" key="6">
    <source>
        <dbReference type="Proteomes" id="UP001079672"/>
    </source>
</evidence>
<evidence type="ECO:0000313" key="4">
    <source>
        <dbReference type="Proteomes" id="UP000036847"/>
    </source>
</evidence>
<dbReference type="OrthoDB" id="1449040at2"/>
<evidence type="ECO:0000313" key="1">
    <source>
        <dbReference type="EMBL" id="MCZ2687768.1"/>
    </source>
</evidence>
<reference evidence="2" key="2">
    <citation type="submission" date="2015-08" db="EMBL/GenBank/DDBJ databases">
        <authorList>
            <person name="Pierce J."/>
            <person name="Bernstein H."/>
        </authorList>
    </citation>
    <scope>NUCLEOTIDE SEQUENCE</scope>
    <source>
        <strain evidence="2">20793-3</strain>
    </source>
</reference>
<dbReference type="Proteomes" id="UP000093197">
    <property type="component" value="Unassembled WGS sequence"/>
</dbReference>
<dbReference type="Proteomes" id="UP001079672">
    <property type="component" value="Unassembled WGS sequence"/>
</dbReference>
<gene>
    <name evidence="2" type="ORF">AC094_04660</name>
    <name evidence="3" type="ORF">EC80_006200</name>
    <name evidence="1" type="ORF">O1433_09680</name>
</gene>
<dbReference type="AlphaFoldDB" id="A0A2M9UYG5"/>
<organism evidence="1 6">
    <name type="scientific">Bacteroides fragilis</name>
    <dbReference type="NCBI Taxonomy" id="817"/>
    <lineage>
        <taxon>Bacteria</taxon>
        <taxon>Pseudomonadati</taxon>
        <taxon>Bacteroidota</taxon>
        <taxon>Bacteroidia</taxon>
        <taxon>Bacteroidales</taxon>
        <taxon>Bacteroidaceae</taxon>
        <taxon>Bacteroides</taxon>
    </lineage>
</organism>
<protein>
    <recommendedName>
        <fullName evidence="7">Thioredoxin domain-containing protein</fullName>
    </recommendedName>
</protein>
<dbReference type="EMBL" id="LIDT01000006">
    <property type="protein sequence ID" value="OCR36151.1"/>
    <property type="molecule type" value="Genomic_DNA"/>
</dbReference>
<proteinExistence type="predicted"/>
<reference evidence="3" key="1">
    <citation type="book" date="2014" name="THE 24TH EUROPEAN CONGRESS OF CLINICAL MICROBIOLOGY AND INFECTIOUS DISEASES" publisher="ECCMID 2014" city="Barcelona, Spain">
        <title>Identification of resistance genes in three multidrug-resistant Bacteroides fragilis isolates by whole genome sequencing.</title>
        <editorList>
            <person name="Unknown"/>
            <person name="A."/>
        </editorList>
        <authorList>
            <person name="Sydenham T.V."/>
            <person name="Hasman H."/>
            <person name="Wang M."/>
            <person name="Soki J."/>
            <person name="Nagy E."/>
            <person name="Justesen U.S."/>
        </authorList>
    </citation>
    <scope>NUCLEOTIDE SEQUENCE</scope>
    <source>
        <strain evidence="3">DCMSKEJBY0001B</strain>
    </source>
</reference>
<dbReference type="EMBL" id="CP036546">
    <property type="protein sequence ID" value="QCQ44468.1"/>
    <property type="molecule type" value="Genomic_DNA"/>
</dbReference>